<dbReference type="Proteomes" id="UP000485058">
    <property type="component" value="Unassembled WGS sequence"/>
</dbReference>
<keyword evidence="6" id="KW-0333">Golgi apparatus</keyword>
<comment type="subcellular location">
    <subcellularLocation>
        <location evidence="6">Golgi apparatus membrane</location>
        <topology evidence="6">Multi-pass membrane protein</topology>
    </subcellularLocation>
    <subcellularLocation>
        <location evidence="1">Membrane</location>
        <topology evidence="1">Multi-pass membrane protein</topology>
    </subcellularLocation>
</comment>
<evidence type="ECO:0000256" key="3">
    <source>
        <dbReference type="ARBA" id="ARBA00022692"/>
    </source>
</evidence>
<evidence type="ECO:0000256" key="1">
    <source>
        <dbReference type="ARBA" id="ARBA00004141"/>
    </source>
</evidence>
<dbReference type="PANTHER" id="PTHR13019:SF7">
    <property type="entry name" value="GOLGI APPARATUS MEMBRANE PROTEIN TVP23"/>
    <property type="match status" value="1"/>
</dbReference>
<dbReference type="GO" id="GO:0000139">
    <property type="term" value="C:Golgi membrane"/>
    <property type="evidence" value="ECO:0007669"/>
    <property type="project" value="UniProtKB-SubCell"/>
</dbReference>
<keyword evidence="3 6" id="KW-0812">Transmembrane</keyword>
<dbReference type="PANTHER" id="PTHR13019">
    <property type="entry name" value="GOLGI APPARATUS MEMBRANE PROTEIN TVP23"/>
    <property type="match status" value="1"/>
</dbReference>
<feature type="non-terminal residue" evidence="7">
    <location>
        <position position="82"/>
    </location>
</feature>
<evidence type="ECO:0000313" key="8">
    <source>
        <dbReference type="Proteomes" id="UP000485058"/>
    </source>
</evidence>
<gene>
    <name evidence="7" type="ORF">HaLaN_08004</name>
</gene>
<comment type="similarity">
    <text evidence="2 6">Belongs to the TVP23 family.</text>
</comment>
<evidence type="ECO:0000256" key="4">
    <source>
        <dbReference type="ARBA" id="ARBA00022989"/>
    </source>
</evidence>
<protein>
    <recommendedName>
        <fullName evidence="6">Golgi apparatus membrane protein TVP23</fullName>
    </recommendedName>
</protein>
<accession>A0A699Z9Y1</accession>
<evidence type="ECO:0000256" key="6">
    <source>
        <dbReference type="RuleBase" id="RU361206"/>
    </source>
</evidence>
<comment type="function">
    <text evidence="6">Golgi membrane protein involved in vesicular trafficking.</text>
</comment>
<proteinExistence type="inferred from homology"/>
<sequence length="82" mass="9311">MVGVSDETHRVALVKNVTGRKLVGLRWWNEANDSGSAWRFEQVPDGTRVIHAGEKRMFWIGLFTTVVAWPALAFFALVRIKL</sequence>
<keyword evidence="5 6" id="KW-0472">Membrane</keyword>
<reference evidence="7 8" key="1">
    <citation type="submission" date="2020-02" db="EMBL/GenBank/DDBJ databases">
        <title>Draft genome sequence of Haematococcus lacustris strain NIES-144.</title>
        <authorList>
            <person name="Morimoto D."/>
            <person name="Nakagawa S."/>
            <person name="Yoshida T."/>
            <person name="Sawayama S."/>
        </authorList>
    </citation>
    <scope>NUCLEOTIDE SEQUENCE [LARGE SCALE GENOMIC DNA]</scope>
    <source>
        <strain evidence="7 8">NIES-144</strain>
    </source>
</reference>
<evidence type="ECO:0000256" key="5">
    <source>
        <dbReference type="ARBA" id="ARBA00023136"/>
    </source>
</evidence>
<evidence type="ECO:0000256" key="2">
    <source>
        <dbReference type="ARBA" id="ARBA00005467"/>
    </source>
</evidence>
<dbReference type="AlphaFoldDB" id="A0A699Z9Y1"/>
<keyword evidence="4 6" id="KW-1133">Transmembrane helix</keyword>
<dbReference type="GO" id="GO:0009306">
    <property type="term" value="P:protein secretion"/>
    <property type="evidence" value="ECO:0007669"/>
    <property type="project" value="TreeGrafter"/>
</dbReference>
<organism evidence="7 8">
    <name type="scientific">Haematococcus lacustris</name>
    <name type="common">Green alga</name>
    <name type="synonym">Haematococcus pluvialis</name>
    <dbReference type="NCBI Taxonomy" id="44745"/>
    <lineage>
        <taxon>Eukaryota</taxon>
        <taxon>Viridiplantae</taxon>
        <taxon>Chlorophyta</taxon>
        <taxon>core chlorophytes</taxon>
        <taxon>Chlorophyceae</taxon>
        <taxon>CS clade</taxon>
        <taxon>Chlamydomonadales</taxon>
        <taxon>Haematococcaceae</taxon>
        <taxon>Haematococcus</taxon>
    </lineage>
</organism>
<comment type="caution">
    <text evidence="6">Lacks conserved residue(s) required for the propagation of feature annotation.</text>
</comment>
<dbReference type="InterPro" id="IPR008564">
    <property type="entry name" value="TVP23-like"/>
</dbReference>
<comment type="caution">
    <text evidence="7">The sequence shown here is derived from an EMBL/GenBank/DDBJ whole genome shotgun (WGS) entry which is preliminary data.</text>
</comment>
<dbReference type="Pfam" id="PF05832">
    <property type="entry name" value="DUF846"/>
    <property type="match status" value="1"/>
</dbReference>
<feature type="transmembrane region" description="Helical" evidence="6">
    <location>
        <begin position="57"/>
        <end position="78"/>
    </location>
</feature>
<dbReference type="EMBL" id="BLLF01000493">
    <property type="protein sequence ID" value="GFH12342.1"/>
    <property type="molecule type" value="Genomic_DNA"/>
</dbReference>
<feature type="non-terminal residue" evidence="7">
    <location>
        <position position="1"/>
    </location>
</feature>
<evidence type="ECO:0000313" key="7">
    <source>
        <dbReference type="EMBL" id="GFH12342.1"/>
    </source>
</evidence>
<name>A0A699Z9Y1_HAELA</name>
<dbReference type="GO" id="GO:0016192">
    <property type="term" value="P:vesicle-mediated transport"/>
    <property type="evidence" value="ECO:0007669"/>
    <property type="project" value="TreeGrafter"/>
</dbReference>
<keyword evidence="8" id="KW-1185">Reference proteome</keyword>